<evidence type="ECO:0000259" key="1">
    <source>
        <dbReference type="Pfam" id="PF00754"/>
    </source>
</evidence>
<dbReference type="Pfam" id="PF00754">
    <property type="entry name" value="F5_F8_type_C"/>
    <property type="match status" value="1"/>
</dbReference>
<proteinExistence type="predicted"/>
<dbReference type="Proteomes" id="UP000185003">
    <property type="component" value="Unassembled WGS sequence"/>
</dbReference>
<evidence type="ECO:0000313" key="3">
    <source>
        <dbReference type="Proteomes" id="UP000185003"/>
    </source>
</evidence>
<dbReference type="InterPro" id="IPR011050">
    <property type="entry name" value="Pectin_lyase_fold/virulence"/>
</dbReference>
<name>A0A1N6DM55_9BACT</name>
<dbReference type="SUPFAM" id="SSF49785">
    <property type="entry name" value="Galactose-binding domain-like"/>
    <property type="match status" value="1"/>
</dbReference>
<protein>
    <submittedName>
        <fullName evidence="2">F5/8 type C domain-containing protein</fullName>
    </submittedName>
</protein>
<keyword evidence="3" id="KW-1185">Reference proteome</keyword>
<dbReference type="OrthoDB" id="188639at2"/>
<evidence type="ECO:0000313" key="2">
    <source>
        <dbReference type="EMBL" id="SIN71826.1"/>
    </source>
</evidence>
<organism evidence="2 3">
    <name type="scientific">Chitinophaga niabensis</name>
    <dbReference type="NCBI Taxonomy" id="536979"/>
    <lineage>
        <taxon>Bacteria</taxon>
        <taxon>Pseudomonadati</taxon>
        <taxon>Bacteroidota</taxon>
        <taxon>Chitinophagia</taxon>
        <taxon>Chitinophagales</taxon>
        <taxon>Chitinophagaceae</taxon>
        <taxon>Chitinophaga</taxon>
    </lineage>
</organism>
<sequence>MISCCFLVLGSTFSYAQNRSQWVYPDNKGRLVYKTTAAGDRIMDFSYAGYKGGGVALPDVPVKKKVAPSGSADDTQLIQSAIDEVSALPLQQGFRGTVLLEPGTFTCTGPLIINATGVVLRGSGSGKNGTTIKMTGPKHAAVLIGTAGKQAAGSKSMPVTDTYLPAGSSSFKVADAAAFSKGDQVLVKKPVTEEWIHQMEMDNLKRDGKPQTWISKNSFLVMERKITSVSGNTITIDIPLADGGKGIVISHAGASERITDVGVEQLHIQCPPLEIDYGHAPYSGIKINADDCWVKDVYCEETMNTTTLAGNRITMQQVVVTHTYTNLGASKPTDFSLEGSQNLIDRCEVTGGNTYFVWTAGLRAGPNVILNSTFRGHGSRIQPHMRWSTGLLVDNCTVADGGIDFMNRGVAGSGHGWTMGWAVAWNCIAKTYVIQNPPGAANWAIGCIGTRYQTARLFDSSPVLPDGNFDSHDKPVFPQSLYLAQLAERLGNKALQHIGYKENGGFRNKQVAPLPPLKVETDPVYGINKALHRPINTSGGTRGENTLDADPATYWTTDEGKTSGTLEIDMENPVALSAVAISEVLGNRVTAYKVEGQVNSDWKLLAEGTTIGNRKTAEFPKETIWKVRVTIISATDRPAISEVGLYLK</sequence>
<dbReference type="InterPro" id="IPR000421">
    <property type="entry name" value="FA58C"/>
</dbReference>
<dbReference type="AlphaFoldDB" id="A0A1N6DM55"/>
<dbReference type="RefSeq" id="WP_159442214.1">
    <property type="nucleotide sequence ID" value="NZ_FSRA01000001.1"/>
</dbReference>
<gene>
    <name evidence="2" type="ORF">SAMN04488055_0902</name>
</gene>
<accession>A0A1N6DM55</accession>
<dbReference type="InterPro" id="IPR008979">
    <property type="entry name" value="Galactose-bd-like_sf"/>
</dbReference>
<dbReference type="SUPFAM" id="SSF51126">
    <property type="entry name" value="Pectin lyase-like"/>
    <property type="match status" value="1"/>
</dbReference>
<dbReference type="InterPro" id="IPR012334">
    <property type="entry name" value="Pectin_lyas_fold"/>
</dbReference>
<dbReference type="STRING" id="536979.SAMN04488055_0902"/>
<feature type="domain" description="F5/8 type C" evidence="1">
    <location>
        <begin position="538"/>
        <end position="637"/>
    </location>
</feature>
<reference evidence="2 3" key="1">
    <citation type="submission" date="2016-11" db="EMBL/GenBank/DDBJ databases">
        <authorList>
            <person name="Jaros S."/>
            <person name="Januszkiewicz K."/>
            <person name="Wedrychowicz H."/>
        </authorList>
    </citation>
    <scope>NUCLEOTIDE SEQUENCE [LARGE SCALE GENOMIC DNA]</scope>
    <source>
        <strain evidence="2 3">DSM 24787</strain>
    </source>
</reference>
<dbReference type="Gene3D" id="2.160.20.10">
    <property type="entry name" value="Single-stranded right-handed beta-helix, Pectin lyase-like"/>
    <property type="match status" value="1"/>
</dbReference>
<dbReference type="EMBL" id="FSRA01000001">
    <property type="protein sequence ID" value="SIN71826.1"/>
    <property type="molecule type" value="Genomic_DNA"/>
</dbReference>
<dbReference type="Gene3D" id="2.60.120.260">
    <property type="entry name" value="Galactose-binding domain-like"/>
    <property type="match status" value="1"/>
</dbReference>